<dbReference type="AlphaFoldDB" id="A0A074XVQ2"/>
<name>A0A074XVQ2_AURPU</name>
<accession>A0A074XVQ2</accession>
<dbReference type="HOGENOM" id="CLU_2811916_0_0_1"/>
<evidence type="ECO:0000313" key="1">
    <source>
        <dbReference type="EMBL" id="KEQ87689.1"/>
    </source>
</evidence>
<organism evidence="1 2">
    <name type="scientific">Aureobasidium pullulans EXF-150</name>
    <dbReference type="NCBI Taxonomy" id="1043002"/>
    <lineage>
        <taxon>Eukaryota</taxon>
        <taxon>Fungi</taxon>
        <taxon>Dikarya</taxon>
        <taxon>Ascomycota</taxon>
        <taxon>Pezizomycotina</taxon>
        <taxon>Dothideomycetes</taxon>
        <taxon>Dothideomycetidae</taxon>
        <taxon>Dothideales</taxon>
        <taxon>Saccotheciaceae</taxon>
        <taxon>Aureobasidium</taxon>
    </lineage>
</organism>
<keyword evidence="2" id="KW-1185">Reference proteome</keyword>
<dbReference type="RefSeq" id="XP_029763876.1">
    <property type="nucleotide sequence ID" value="XM_029898819.1"/>
</dbReference>
<dbReference type="Proteomes" id="UP000030706">
    <property type="component" value="Unassembled WGS sequence"/>
</dbReference>
<sequence>MYGRADGMPSFQLTVAVCAGVENLLVYNHWFVTSREAYYMSDRKIEKRKPTESIDRFGKHDLPSTDC</sequence>
<proteinExistence type="predicted"/>
<protein>
    <submittedName>
        <fullName evidence="1">Uncharacterized protein</fullName>
    </submittedName>
</protein>
<reference evidence="1 2" key="1">
    <citation type="journal article" date="2014" name="BMC Genomics">
        <title>Genome sequencing of four Aureobasidium pullulans varieties: biotechnological potential, stress tolerance, and description of new species.</title>
        <authorList>
            <person name="Gostin Ar C."/>
            <person name="Ohm R.A."/>
            <person name="Kogej T."/>
            <person name="Sonjak S."/>
            <person name="Turk M."/>
            <person name="Zajc J."/>
            <person name="Zalar P."/>
            <person name="Grube M."/>
            <person name="Sun H."/>
            <person name="Han J."/>
            <person name="Sharma A."/>
            <person name="Chiniquy J."/>
            <person name="Ngan C.Y."/>
            <person name="Lipzen A."/>
            <person name="Barry K."/>
            <person name="Grigoriev I.V."/>
            <person name="Gunde-Cimerman N."/>
        </authorList>
    </citation>
    <scope>NUCLEOTIDE SEQUENCE [LARGE SCALE GENOMIC DNA]</scope>
    <source>
        <strain evidence="1 2">EXF-150</strain>
    </source>
</reference>
<evidence type="ECO:0000313" key="2">
    <source>
        <dbReference type="Proteomes" id="UP000030706"/>
    </source>
</evidence>
<dbReference type="EMBL" id="KL584976">
    <property type="protein sequence ID" value="KEQ87689.1"/>
    <property type="molecule type" value="Genomic_DNA"/>
</dbReference>
<gene>
    <name evidence="1" type="ORF">M438DRAFT_130308</name>
</gene>
<dbReference type="GeneID" id="40741125"/>